<dbReference type="GO" id="GO:0006412">
    <property type="term" value="P:translation"/>
    <property type="evidence" value="ECO:0007669"/>
    <property type="project" value="UniProtKB-UniRule"/>
</dbReference>
<dbReference type="RefSeq" id="WP_045170864.1">
    <property type="nucleotide sequence ID" value="NZ_QOHL01000015.1"/>
</dbReference>
<protein>
    <recommendedName>
        <fullName evidence="5 6">Large ribosomal subunit protein uL10</fullName>
    </recommendedName>
</protein>
<comment type="function">
    <text evidence="1 6">Forms part of the ribosomal stalk, playing a central role in the interaction of the ribosome with GTP-bound translation factors.</text>
</comment>
<gene>
    <name evidence="6" type="primary">rplJ</name>
    <name evidence="7" type="ORF">DRF75_03470</name>
</gene>
<dbReference type="InterPro" id="IPR001790">
    <property type="entry name" value="Ribosomal_uL10"/>
</dbReference>
<name>A0A4Q6I3V8_9RICK</name>
<comment type="caution">
    <text evidence="7">The sequence shown here is derived from an EMBL/GenBank/DDBJ whole genome shotgun (WGS) entry which is preliminary data.</text>
</comment>
<dbReference type="Gene3D" id="3.30.70.1730">
    <property type="match status" value="1"/>
</dbReference>
<dbReference type="HAMAP" id="MF_00362">
    <property type="entry name" value="Ribosomal_uL10"/>
    <property type="match status" value="1"/>
</dbReference>
<evidence type="ECO:0000313" key="8">
    <source>
        <dbReference type="Proteomes" id="UP000293377"/>
    </source>
</evidence>
<evidence type="ECO:0000256" key="5">
    <source>
        <dbReference type="ARBA" id="ARBA00035202"/>
    </source>
</evidence>
<dbReference type="GO" id="GO:0005840">
    <property type="term" value="C:ribosome"/>
    <property type="evidence" value="ECO:0007669"/>
    <property type="project" value="UniProtKB-KW"/>
</dbReference>
<dbReference type="SUPFAM" id="SSF160369">
    <property type="entry name" value="Ribosomal protein L10-like"/>
    <property type="match status" value="1"/>
</dbReference>
<dbReference type="Pfam" id="PF00466">
    <property type="entry name" value="Ribosomal_L10"/>
    <property type="match status" value="1"/>
</dbReference>
<evidence type="ECO:0000313" key="7">
    <source>
        <dbReference type="EMBL" id="RZB12555.1"/>
    </source>
</evidence>
<dbReference type="Proteomes" id="UP000293377">
    <property type="component" value="Unassembled WGS sequence"/>
</dbReference>
<dbReference type="OrthoDB" id="9791972at2"/>
<dbReference type="CDD" id="cd05797">
    <property type="entry name" value="Ribosomal_L10"/>
    <property type="match status" value="1"/>
</dbReference>
<comment type="subunit">
    <text evidence="6">Part of the ribosomal stalk of the 50S ribosomal subunit. The N-terminus interacts with L11 and the large rRNA to form the base of the stalk. The C-terminus forms an elongated spine to which L12 dimers bind in a sequential fashion forming a multimeric L10(L12)X complex.</text>
</comment>
<dbReference type="AlphaFoldDB" id="A0A4Q6I3V8"/>
<proteinExistence type="inferred from homology"/>
<dbReference type="GO" id="GO:0070180">
    <property type="term" value="F:large ribosomal subunit rRNA binding"/>
    <property type="evidence" value="ECO:0007669"/>
    <property type="project" value="UniProtKB-UniRule"/>
</dbReference>
<sequence>MKRSNKELHLSKIEGLFSKFKYFIIANFQGMVANDFFSLRKELKMANSGLMVVKNSLSRIALKKMGREELSAKFFGSVFIVYSDDIILISKILAKFMKDNKSKISLLCAYDSNDEILDSEKVLYFASLPSLRELHAQIMSMISYNIPVRLALCLKALGSKE</sequence>
<dbReference type="EMBL" id="QOHL01000015">
    <property type="protein sequence ID" value="RZB12555.1"/>
    <property type="molecule type" value="Genomic_DNA"/>
</dbReference>
<dbReference type="InterPro" id="IPR047865">
    <property type="entry name" value="Ribosomal_uL10_bac_type"/>
</dbReference>
<comment type="similarity">
    <text evidence="2 6">Belongs to the universal ribosomal protein uL10 family.</text>
</comment>
<keyword evidence="6" id="KW-0699">rRNA-binding</keyword>
<organism evidence="7 8">
    <name type="scientific">Ehrlichia minasensis</name>
    <dbReference type="NCBI Taxonomy" id="1242993"/>
    <lineage>
        <taxon>Bacteria</taxon>
        <taxon>Pseudomonadati</taxon>
        <taxon>Pseudomonadota</taxon>
        <taxon>Alphaproteobacteria</taxon>
        <taxon>Rickettsiales</taxon>
        <taxon>Anaplasmataceae</taxon>
        <taxon>Ehrlichia</taxon>
    </lineage>
</organism>
<evidence type="ECO:0000256" key="6">
    <source>
        <dbReference type="HAMAP-Rule" id="MF_00362"/>
    </source>
</evidence>
<accession>A0A4Q6I3V8</accession>
<evidence type="ECO:0000256" key="4">
    <source>
        <dbReference type="ARBA" id="ARBA00023274"/>
    </source>
</evidence>
<keyword evidence="6" id="KW-0694">RNA-binding</keyword>
<dbReference type="NCBIfam" id="NF000955">
    <property type="entry name" value="PRK00099.1-1"/>
    <property type="match status" value="1"/>
</dbReference>
<dbReference type="STRING" id="1242993.ehr_00272"/>
<evidence type="ECO:0000256" key="3">
    <source>
        <dbReference type="ARBA" id="ARBA00022980"/>
    </source>
</evidence>
<dbReference type="GO" id="GO:1990904">
    <property type="term" value="C:ribonucleoprotein complex"/>
    <property type="evidence" value="ECO:0007669"/>
    <property type="project" value="UniProtKB-KW"/>
</dbReference>
<dbReference type="PANTHER" id="PTHR11560">
    <property type="entry name" value="39S RIBOSOMAL PROTEIN L10, MITOCHONDRIAL"/>
    <property type="match status" value="1"/>
</dbReference>
<evidence type="ECO:0000256" key="1">
    <source>
        <dbReference type="ARBA" id="ARBA00002633"/>
    </source>
</evidence>
<keyword evidence="4 6" id="KW-0687">Ribonucleoprotein</keyword>
<dbReference type="InterPro" id="IPR022973">
    <property type="entry name" value="Ribosomal_uL10_bac"/>
</dbReference>
<keyword evidence="3 6" id="KW-0689">Ribosomal protein</keyword>
<evidence type="ECO:0000256" key="2">
    <source>
        <dbReference type="ARBA" id="ARBA00008889"/>
    </source>
</evidence>
<dbReference type="InterPro" id="IPR043141">
    <property type="entry name" value="Ribosomal_uL10-like_sf"/>
</dbReference>
<reference evidence="7 8" key="1">
    <citation type="submission" date="2018-06" db="EMBL/GenBank/DDBJ databases">
        <title>Complete Genome Sequence of Ehrlichia minasensis Isolated From Cattle.</title>
        <authorList>
            <person name="Aguiar D.M."/>
            <person name="Araujo J.P.A.Jr."/>
            <person name="Nakazato L."/>
            <person name="Bard E."/>
            <person name="Cabezas-Cruz A."/>
        </authorList>
    </citation>
    <scope>NUCLEOTIDE SEQUENCE [LARGE SCALE GENOMIC DNA]</scope>
    <source>
        <strain evidence="7 8">B11</strain>
    </source>
</reference>
<keyword evidence="8" id="KW-1185">Reference proteome</keyword>